<organism evidence="7 8">
    <name type="scientific">Emiliania huxleyi (strain CCMP1516)</name>
    <dbReference type="NCBI Taxonomy" id="280463"/>
    <lineage>
        <taxon>Eukaryota</taxon>
        <taxon>Haptista</taxon>
        <taxon>Haptophyta</taxon>
        <taxon>Prymnesiophyceae</taxon>
        <taxon>Isochrysidales</taxon>
        <taxon>Noelaerhabdaceae</taxon>
        <taxon>Emiliania</taxon>
    </lineage>
</organism>
<dbReference type="KEGG" id="ehx:EMIHUDRAFT_229551"/>
<dbReference type="Proteomes" id="UP000013827">
    <property type="component" value="Unassembled WGS sequence"/>
</dbReference>
<dbReference type="PANTHER" id="PTHR10869:SF246">
    <property type="entry name" value="TRANSMEMBRANE PROLYL 4-HYDROXYLASE"/>
    <property type="match status" value="1"/>
</dbReference>
<keyword evidence="3" id="KW-0223">Dioxygenase</keyword>
<dbReference type="PANTHER" id="PTHR10869">
    <property type="entry name" value="PROLYL 4-HYDROXYLASE ALPHA SUBUNIT"/>
    <property type="match status" value="1"/>
</dbReference>
<dbReference type="InterPro" id="IPR044862">
    <property type="entry name" value="Pro_4_hyd_alph_FE2OG_OXY"/>
</dbReference>
<protein>
    <recommendedName>
        <fullName evidence="6">Prolyl 4-hydroxylase alpha subunit domain-containing protein</fullName>
    </recommendedName>
</protein>
<comment type="cofactor">
    <cofactor evidence="1">
        <name>L-ascorbate</name>
        <dbReference type="ChEBI" id="CHEBI:38290"/>
    </cofactor>
</comment>
<dbReference type="STRING" id="2903.R1DF66"/>
<feature type="domain" description="Prolyl 4-hydroxylase alpha subunit" evidence="6">
    <location>
        <begin position="23"/>
        <end position="210"/>
    </location>
</feature>
<keyword evidence="2" id="KW-0479">Metal-binding</keyword>
<dbReference type="GO" id="GO:0005506">
    <property type="term" value="F:iron ion binding"/>
    <property type="evidence" value="ECO:0007669"/>
    <property type="project" value="InterPro"/>
</dbReference>
<dbReference type="InterPro" id="IPR045054">
    <property type="entry name" value="P4HA-like"/>
</dbReference>
<accession>A0A0D3KCW2</accession>
<name>A0A0D3KCW2_EMIH1</name>
<dbReference type="eggNOG" id="KOG1591">
    <property type="taxonomic scope" value="Eukaryota"/>
</dbReference>
<evidence type="ECO:0000256" key="4">
    <source>
        <dbReference type="ARBA" id="ARBA00023002"/>
    </source>
</evidence>
<dbReference type="GeneID" id="17278868"/>
<dbReference type="HOGENOM" id="CLU_058132_3_0_1"/>
<evidence type="ECO:0000259" key="6">
    <source>
        <dbReference type="SMART" id="SM00702"/>
    </source>
</evidence>
<dbReference type="InterPro" id="IPR006620">
    <property type="entry name" value="Pro_4_hyd_alph"/>
</dbReference>
<dbReference type="Gene3D" id="2.60.120.620">
    <property type="entry name" value="q2cbj1_9rhob like domain"/>
    <property type="match status" value="1"/>
</dbReference>
<sequence>MSRRRLAASGPRTFTSAWLSWRPRVCLFHGFLSADEAAALIALADRQEACATHSAGAARTSSGCWLPRCDAPAHLWRSADERLLVTSVEERISHATGIPLPHGEPSQILRYARGQRYTLHPDFFDPEDACELANGGNRQATMLIYLSSLAHADGGATHFPRAELRVQPRCGDALLWWNTRCDGRVDPSSAHAGEVVLSSTSKWVLSKWLRQRPFQTVHML</sequence>
<evidence type="ECO:0000256" key="5">
    <source>
        <dbReference type="ARBA" id="ARBA00023004"/>
    </source>
</evidence>
<dbReference type="SMART" id="SM00702">
    <property type="entry name" value="P4Hc"/>
    <property type="match status" value="1"/>
</dbReference>
<dbReference type="RefSeq" id="XP_005786026.1">
    <property type="nucleotide sequence ID" value="XM_005785969.1"/>
</dbReference>
<evidence type="ECO:0000256" key="3">
    <source>
        <dbReference type="ARBA" id="ARBA00022964"/>
    </source>
</evidence>
<keyword evidence="4" id="KW-0560">Oxidoreductase</keyword>
<proteinExistence type="predicted"/>
<evidence type="ECO:0000256" key="1">
    <source>
        <dbReference type="ARBA" id="ARBA00001961"/>
    </source>
</evidence>
<dbReference type="AlphaFoldDB" id="A0A0D3KCW2"/>
<reference evidence="8" key="1">
    <citation type="journal article" date="2013" name="Nature">
        <title>Pan genome of the phytoplankton Emiliania underpins its global distribution.</title>
        <authorList>
            <person name="Read B.A."/>
            <person name="Kegel J."/>
            <person name="Klute M.J."/>
            <person name="Kuo A."/>
            <person name="Lefebvre S.C."/>
            <person name="Maumus F."/>
            <person name="Mayer C."/>
            <person name="Miller J."/>
            <person name="Monier A."/>
            <person name="Salamov A."/>
            <person name="Young J."/>
            <person name="Aguilar M."/>
            <person name="Claverie J.M."/>
            <person name="Frickenhaus S."/>
            <person name="Gonzalez K."/>
            <person name="Herman E.K."/>
            <person name="Lin Y.C."/>
            <person name="Napier J."/>
            <person name="Ogata H."/>
            <person name="Sarno A.F."/>
            <person name="Shmutz J."/>
            <person name="Schroeder D."/>
            <person name="de Vargas C."/>
            <person name="Verret F."/>
            <person name="von Dassow P."/>
            <person name="Valentin K."/>
            <person name="Van de Peer Y."/>
            <person name="Wheeler G."/>
            <person name="Dacks J.B."/>
            <person name="Delwiche C.F."/>
            <person name="Dyhrman S.T."/>
            <person name="Glockner G."/>
            <person name="John U."/>
            <person name="Richards T."/>
            <person name="Worden A.Z."/>
            <person name="Zhang X."/>
            <person name="Grigoriev I.V."/>
            <person name="Allen A.E."/>
            <person name="Bidle K."/>
            <person name="Borodovsky M."/>
            <person name="Bowler C."/>
            <person name="Brownlee C."/>
            <person name="Cock J.M."/>
            <person name="Elias M."/>
            <person name="Gladyshev V.N."/>
            <person name="Groth M."/>
            <person name="Guda C."/>
            <person name="Hadaegh A."/>
            <person name="Iglesias-Rodriguez M.D."/>
            <person name="Jenkins J."/>
            <person name="Jones B.M."/>
            <person name="Lawson T."/>
            <person name="Leese F."/>
            <person name="Lindquist E."/>
            <person name="Lobanov A."/>
            <person name="Lomsadze A."/>
            <person name="Malik S.B."/>
            <person name="Marsh M.E."/>
            <person name="Mackinder L."/>
            <person name="Mock T."/>
            <person name="Mueller-Roeber B."/>
            <person name="Pagarete A."/>
            <person name="Parker M."/>
            <person name="Probert I."/>
            <person name="Quesneville H."/>
            <person name="Raines C."/>
            <person name="Rensing S.A."/>
            <person name="Riano-Pachon D.M."/>
            <person name="Richier S."/>
            <person name="Rokitta S."/>
            <person name="Shiraiwa Y."/>
            <person name="Soanes D.M."/>
            <person name="van der Giezen M."/>
            <person name="Wahlund T.M."/>
            <person name="Williams B."/>
            <person name="Wilson W."/>
            <person name="Wolfe G."/>
            <person name="Wurch L.L."/>
        </authorList>
    </citation>
    <scope>NUCLEOTIDE SEQUENCE</scope>
</reference>
<dbReference type="GO" id="GO:0005783">
    <property type="term" value="C:endoplasmic reticulum"/>
    <property type="evidence" value="ECO:0007669"/>
    <property type="project" value="TreeGrafter"/>
</dbReference>
<dbReference type="Pfam" id="PF13640">
    <property type="entry name" value="2OG-FeII_Oxy_3"/>
    <property type="match status" value="1"/>
</dbReference>
<dbReference type="EnsemblProtists" id="EOD33597">
    <property type="protein sequence ID" value="EOD33597"/>
    <property type="gene ID" value="EMIHUDRAFT_229551"/>
</dbReference>
<evidence type="ECO:0000256" key="2">
    <source>
        <dbReference type="ARBA" id="ARBA00022723"/>
    </source>
</evidence>
<dbReference type="PaxDb" id="2903-EOD33597"/>
<reference evidence="7" key="2">
    <citation type="submission" date="2024-10" db="UniProtKB">
        <authorList>
            <consortium name="EnsemblProtists"/>
        </authorList>
    </citation>
    <scope>IDENTIFICATION</scope>
</reference>
<dbReference type="GO" id="GO:0004656">
    <property type="term" value="F:procollagen-proline 4-dioxygenase activity"/>
    <property type="evidence" value="ECO:0007669"/>
    <property type="project" value="TreeGrafter"/>
</dbReference>
<evidence type="ECO:0000313" key="8">
    <source>
        <dbReference type="Proteomes" id="UP000013827"/>
    </source>
</evidence>
<keyword evidence="8" id="KW-1185">Reference proteome</keyword>
<dbReference type="GO" id="GO:0031418">
    <property type="term" value="F:L-ascorbic acid binding"/>
    <property type="evidence" value="ECO:0007669"/>
    <property type="project" value="InterPro"/>
</dbReference>
<keyword evidence="5" id="KW-0408">Iron</keyword>
<evidence type="ECO:0000313" key="7">
    <source>
        <dbReference type="EnsemblProtists" id="EOD33597"/>
    </source>
</evidence>